<reference evidence="3" key="1">
    <citation type="submission" date="2021-06" db="EMBL/GenBank/DDBJ databases">
        <authorList>
            <person name="Kallberg Y."/>
            <person name="Tangrot J."/>
            <person name="Rosling A."/>
        </authorList>
    </citation>
    <scope>NUCLEOTIDE SEQUENCE</scope>
    <source>
        <strain evidence="3">MT106</strain>
    </source>
</reference>
<keyword evidence="1" id="KW-1133">Transmembrane helix</keyword>
<comment type="caution">
    <text evidence="3">The sequence shown here is derived from an EMBL/GenBank/DDBJ whole genome shotgun (WGS) entry which is preliminary data.</text>
</comment>
<evidence type="ECO:0000256" key="1">
    <source>
        <dbReference type="SAM" id="Phobius"/>
    </source>
</evidence>
<dbReference type="EMBL" id="CAJVPL010000146">
    <property type="protein sequence ID" value="CAG8454588.1"/>
    <property type="molecule type" value="Genomic_DNA"/>
</dbReference>
<dbReference type="PANTHER" id="PTHR14969:SF13">
    <property type="entry name" value="AT30094P"/>
    <property type="match status" value="1"/>
</dbReference>
<dbReference type="InterPro" id="IPR000326">
    <property type="entry name" value="PAP2/HPO"/>
</dbReference>
<name>A0A9N8YXN1_9GLOM</name>
<evidence type="ECO:0000313" key="3">
    <source>
        <dbReference type="EMBL" id="CAG8454588.1"/>
    </source>
</evidence>
<gene>
    <name evidence="3" type="ORF">AGERDE_LOCUS1922</name>
</gene>
<dbReference type="AlphaFoldDB" id="A0A9N8YXN1"/>
<keyword evidence="1" id="KW-0472">Membrane</keyword>
<dbReference type="Gene3D" id="1.20.144.10">
    <property type="entry name" value="Phosphatidic acid phosphatase type 2/haloperoxidase"/>
    <property type="match status" value="1"/>
</dbReference>
<feature type="transmembrane region" description="Helical" evidence="1">
    <location>
        <begin position="30"/>
        <end position="51"/>
    </location>
</feature>
<feature type="transmembrane region" description="Helical" evidence="1">
    <location>
        <begin position="86"/>
        <end position="108"/>
    </location>
</feature>
<keyword evidence="4" id="KW-1185">Reference proteome</keyword>
<evidence type="ECO:0000259" key="2">
    <source>
        <dbReference type="SMART" id="SM00014"/>
    </source>
</evidence>
<accession>A0A9N8YXN1</accession>
<sequence length="171" mass="19056">MVFLVVLDHTKIWLSIATALSLNYLRDFHVIYTILGALITTIIAKILKLIIRQPRPNRSLPPTTNGSLNSSDNKDDKNPLVKLNHYGMPSTHSSSIMFFATYIALHLFAKNLDFSATLTILVILVMTALSVVWSRVELGHHTREQVLAGMTDLGGKLGWREIQIFAESVTG</sequence>
<dbReference type="SUPFAM" id="SSF48317">
    <property type="entry name" value="Acid phosphatase/Vanadium-dependent haloperoxidase"/>
    <property type="match status" value="1"/>
</dbReference>
<keyword evidence="1" id="KW-0812">Transmembrane</keyword>
<dbReference type="OrthoDB" id="302705at2759"/>
<dbReference type="Pfam" id="PF01569">
    <property type="entry name" value="PAP2"/>
    <property type="match status" value="1"/>
</dbReference>
<dbReference type="SMART" id="SM00014">
    <property type="entry name" value="acidPPc"/>
    <property type="match status" value="1"/>
</dbReference>
<protein>
    <submittedName>
        <fullName evidence="3">4041_t:CDS:1</fullName>
    </submittedName>
</protein>
<dbReference type="InterPro" id="IPR036938">
    <property type="entry name" value="PAP2/HPO_sf"/>
</dbReference>
<organism evidence="3 4">
    <name type="scientific">Ambispora gerdemannii</name>
    <dbReference type="NCBI Taxonomy" id="144530"/>
    <lineage>
        <taxon>Eukaryota</taxon>
        <taxon>Fungi</taxon>
        <taxon>Fungi incertae sedis</taxon>
        <taxon>Mucoromycota</taxon>
        <taxon>Glomeromycotina</taxon>
        <taxon>Glomeromycetes</taxon>
        <taxon>Archaeosporales</taxon>
        <taxon>Ambisporaceae</taxon>
        <taxon>Ambispora</taxon>
    </lineage>
</organism>
<dbReference type="PANTHER" id="PTHR14969">
    <property type="entry name" value="SPHINGOSINE-1-PHOSPHATE PHOSPHOHYDROLASE"/>
    <property type="match status" value="1"/>
</dbReference>
<feature type="domain" description="Phosphatidic acid phosphatase type 2/haloperoxidase" evidence="2">
    <location>
        <begin position="30"/>
        <end position="166"/>
    </location>
</feature>
<feature type="transmembrane region" description="Helical" evidence="1">
    <location>
        <begin position="114"/>
        <end position="133"/>
    </location>
</feature>
<evidence type="ECO:0000313" key="4">
    <source>
        <dbReference type="Proteomes" id="UP000789831"/>
    </source>
</evidence>
<dbReference type="Proteomes" id="UP000789831">
    <property type="component" value="Unassembled WGS sequence"/>
</dbReference>
<dbReference type="GO" id="GO:0042392">
    <property type="term" value="F:sphingosine-1-phosphate phosphatase activity"/>
    <property type="evidence" value="ECO:0007669"/>
    <property type="project" value="TreeGrafter"/>
</dbReference>
<proteinExistence type="predicted"/>